<name>A0A0G0W715_9BACT</name>
<gene>
    <name evidence="1" type="ORF">UU14_C0037G0001</name>
</gene>
<dbReference type="AlphaFoldDB" id="A0A0G0W715"/>
<reference evidence="1 2" key="1">
    <citation type="journal article" date="2015" name="Nature">
        <title>rRNA introns, odd ribosomes, and small enigmatic genomes across a large radiation of phyla.</title>
        <authorList>
            <person name="Brown C.T."/>
            <person name="Hug L.A."/>
            <person name="Thomas B.C."/>
            <person name="Sharon I."/>
            <person name="Castelle C.J."/>
            <person name="Singh A."/>
            <person name="Wilkins M.J."/>
            <person name="Williams K.H."/>
            <person name="Banfield J.F."/>
        </authorList>
    </citation>
    <scope>NUCLEOTIDE SEQUENCE [LARGE SCALE GENOMIC DNA]</scope>
</reference>
<feature type="non-terminal residue" evidence="1">
    <location>
        <position position="180"/>
    </location>
</feature>
<evidence type="ECO:0000313" key="2">
    <source>
        <dbReference type="Proteomes" id="UP000034664"/>
    </source>
</evidence>
<protein>
    <submittedName>
        <fullName evidence="1">Uncharacterized protein</fullName>
    </submittedName>
</protein>
<dbReference type="Proteomes" id="UP000034664">
    <property type="component" value="Unassembled WGS sequence"/>
</dbReference>
<evidence type="ECO:0000313" key="1">
    <source>
        <dbReference type="EMBL" id="KKR71032.1"/>
    </source>
</evidence>
<proteinExistence type="predicted"/>
<comment type="caution">
    <text evidence="1">The sequence shown here is derived from an EMBL/GenBank/DDBJ whole genome shotgun (WGS) entry which is preliminary data.</text>
</comment>
<organism evidence="1 2">
    <name type="scientific">Candidatus Roizmanbacteria bacterium GW2011_GWB1_40_7</name>
    <dbReference type="NCBI Taxonomy" id="1618482"/>
    <lineage>
        <taxon>Bacteria</taxon>
        <taxon>Candidatus Roizmaniibacteriota</taxon>
    </lineage>
</organism>
<accession>A0A0G0W715</accession>
<dbReference type="EMBL" id="LBZM01000037">
    <property type="protein sequence ID" value="KKR71032.1"/>
    <property type="molecule type" value="Genomic_DNA"/>
</dbReference>
<sequence length="180" mass="20504">MLLFNDILMNLSTTFSFPSFNESLDNVLFPLYRTVTAESWQNINQARDIFNHAGLLVVFNHPHGTEVFPGALTTFFLLDPNQNADRAFLTSHHLVQKPSSKRMYKPESWGKVVLTHAGFHVGRTRPISVYLEKFGQLDSERRRKNLEAKFQTAHLLSQPNSFVGLYPEGNIQISLGQAKE</sequence>